<dbReference type="AlphaFoldDB" id="A0A1Y6L8Y7"/>
<protein>
    <submittedName>
        <fullName evidence="1">Uncharacterized protein</fullName>
    </submittedName>
</protein>
<dbReference type="Proteomes" id="UP000215453">
    <property type="component" value="Chromosome 2"/>
</dbReference>
<reference evidence="1 2" key="1">
    <citation type="submission" date="2016-10" db="EMBL/GenBank/DDBJ databases">
        <authorList>
            <person name="Varghese N."/>
        </authorList>
    </citation>
    <scope>NUCLEOTIDE SEQUENCE [LARGE SCALE GENOMIC DNA]</scope>
</reference>
<accession>A0A1Y6L8Y7</accession>
<name>A0A1Y6L8Y7_ZYMTR</name>
<proteinExistence type="predicted"/>
<gene>
    <name evidence="1" type="ORF">ZT1A5_G2383</name>
</gene>
<dbReference type="EMBL" id="LT882677">
    <property type="protein sequence ID" value="SMY20947.1"/>
    <property type="molecule type" value="Genomic_DNA"/>
</dbReference>
<evidence type="ECO:0000313" key="2">
    <source>
        <dbReference type="Proteomes" id="UP000215453"/>
    </source>
</evidence>
<evidence type="ECO:0000313" key="1">
    <source>
        <dbReference type="EMBL" id="SMY20947.1"/>
    </source>
</evidence>
<sequence length="73" mass="7567">MVGLPERRSEPFEGINAAVGSVRFQAFPTLTKAHAPLELPAAAMGGSLSPYFSPSAPAARSAPGWRIGSSMLP</sequence>
<organism evidence="1 2">
    <name type="scientific">Zymoseptoria tritici ST99CH_1A5</name>
    <dbReference type="NCBI Taxonomy" id="1276529"/>
    <lineage>
        <taxon>Eukaryota</taxon>
        <taxon>Fungi</taxon>
        <taxon>Dikarya</taxon>
        <taxon>Ascomycota</taxon>
        <taxon>Pezizomycotina</taxon>
        <taxon>Dothideomycetes</taxon>
        <taxon>Dothideomycetidae</taxon>
        <taxon>Mycosphaerellales</taxon>
        <taxon>Mycosphaerellaceae</taxon>
        <taxon>Zymoseptoria</taxon>
    </lineage>
</organism>